<evidence type="ECO:0000313" key="6">
    <source>
        <dbReference type="EMBL" id="PNE42400.1"/>
    </source>
</evidence>
<comment type="caution">
    <text evidence="6">The sequence shown here is derived from an EMBL/GenBank/DDBJ whole genome shotgun (WGS) entry which is preliminary data.</text>
</comment>
<comment type="similarity">
    <text evidence="3">Belongs to the acetyltransferase family. RimJ subfamily.</text>
</comment>
<feature type="compositionally biased region" description="Low complexity" evidence="4">
    <location>
        <begin position="9"/>
        <end position="19"/>
    </location>
</feature>
<keyword evidence="1 6" id="KW-0808">Transferase</keyword>
<dbReference type="PROSITE" id="PS51186">
    <property type="entry name" value="GNAT"/>
    <property type="match status" value="1"/>
</dbReference>
<evidence type="ECO:0000256" key="3">
    <source>
        <dbReference type="ARBA" id="ARBA00038502"/>
    </source>
</evidence>
<dbReference type="GO" id="GO:0008999">
    <property type="term" value="F:protein-N-terminal-alanine acetyltransferase activity"/>
    <property type="evidence" value="ECO:0007669"/>
    <property type="project" value="TreeGrafter"/>
</dbReference>
<accession>A0A2N8PN29</accession>
<dbReference type="SUPFAM" id="SSF55729">
    <property type="entry name" value="Acyl-CoA N-acyltransferases (Nat)"/>
    <property type="match status" value="1"/>
</dbReference>
<evidence type="ECO:0000256" key="4">
    <source>
        <dbReference type="SAM" id="MobiDB-lite"/>
    </source>
</evidence>
<gene>
    <name evidence="6" type="ORF">AOB60_18175</name>
</gene>
<protein>
    <submittedName>
        <fullName evidence="6">GCN5 family acetyltransferase</fullName>
    </submittedName>
</protein>
<keyword evidence="7" id="KW-1185">Reference proteome</keyword>
<dbReference type="AlphaFoldDB" id="A0A2N8PN29"/>
<organism evidence="6 7">
    <name type="scientific">Streptomyces noursei</name>
    <name type="common">Streptomyces albulus</name>
    <dbReference type="NCBI Taxonomy" id="1971"/>
    <lineage>
        <taxon>Bacteria</taxon>
        <taxon>Bacillati</taxon>
        <taxon>Actinomycetota</taxon>
        <taxon>Actinomycetes</taxon>
        <taxon>Kitasatosporales</taxon>
        <taxon>Streptomycetaceae</taxon>
        <taxon>Streptomyces</taxon>
    </lineage>
</organism>
<dbReference type="InterPro" id="IPR000182">
    <property type="entry name" value="GNAT_dom"/>
</dbReference>
<feature type="region of interest" description="Disordered" evidence="4">
    <location>
        <begin position="1"/>
        <end position="20"/>
    </location>
</feature>
<evidence type="ECO:0000256" key="2">
    <source>
        <dbReference type="ARBA" id="ARBA00023315"/>
    </source>
</evidence>
<dbReference type="PANTHER" id="PTHR43792:SF8">
    <property type="entry name" value="[RIBOSOMAL PROTEIN US5]-ALANINE N-ACETYLTRANSFERASE"/>
    <property type="match status" value="1"/>
</dbReference>
<dbReference type="EMBL" id="LJSN01000002">
    <property type="protein sequence ID" value="PNE42400.1"/>
    <property type="molecule type" value="Genomic_DNA"/>
</dbReference>
<keyword evidence="2" id="KW-0012">Acyltransferase</keyword>
<evidence type="ECO:0000259" key="5">
    <source>
        <dbReference type="PROSITE" id="PS51186"/>
    </source>
</evidence>
<reference evidence="7" key="1">
    <citation type="submission" date="2015-09" db="EMBL/GenBank/DDBJ databases">
        <authorList>
            <person name="Graham D.E."/>
            <person name="Mahan K.M."/>
            <person name="Klingeman D.M."/>
            <person name="Fida T."/>
            <person name="Giannone R.J."/>
            <person name="Hettich R.L."/>
            <person name="Parry R.J."/>
            <person name="Spain J.C."/>
        </authorList>
    </citation>
    <scope>NUCLEOTIDE SEQUENCE [LARGE SCALE GENOMIC DNA]</scope>
    <source>
        <strain evidence="7">JCM 4701</strain>
    </source>
</reference>
<dbReference type="GO" id="GO:0005737">
    <property type="term" value="C:cytoplasm"/>
    <property type="evidence" value="ECO:0007669"/>
    <property type="project" value="TreeGrafter"/>
</dbReference>
<evidence type="ECO:0000256" key="1">
    <source>
        <dbReference type="ARBA" id="ARBA00022679"/>
    </source>
</evidence>
<dbReference type="RefSeq" id="WP_102924131.1">
    <property type="nucleotide sequence ID" value="NZ_LJSN01000002.1"/>
</dbReference>
<proteinExistence type="inferred from homology"/>
<feature type="domain" description="N-acetyltransferase" evidence="5">
    <location>
        <begin position="20"/>
        <end position="180"/>
    </location>
</feature>
<evidence type="ECO:0000313" key="7">
    <source>
        <dbReference type="Proteomes" id="UP000236047"/>
    </source>
</evidence>
<dbReference type="Gene3D" id="3.40.630.30">
    <property type="match status" value="1"/>
</dbReference>
<name>A0A2N8PN29_STRNR</name>
<dbReference type="CDD" id="cd04301">
    <property type="entry name" value="NAT_SF"/>
    <property type="match status" value="1"/>
</dbReference>
<dbReference type="InterPro" id="IPR016181">
    <property type="entry name" value="Acyl_CoA_acyltransferase"/>
</dbReference>
<dbReference type="PANTHER" id="PTHR43792">
    <property type="entry name" value="GNAT FAMILY, PUTATIVE (AFU_ORTHOLOGUE AFUA_3G00765)-RELATED-RELATED"/>
    <property type="match status" value="1"/>
</dbReference>
<dbReference type="InterPro" id="IPR051531">
    <property type="entry name" value="N-acetyltransferase"/>
</dbReference>
<dbReference type="Proteomes" id="UP000236047">
    <property type="component" value="Unassembled WGS sequence"/>
</dbReference>
<dbReference type="Pfam" id="PF13302">
    <property type="entry name" value="Acetyltransf_3"/>
    <property type="match status" value="1"/>
</dbReference>
<sequence>MTTERKNQAPHAARQAAPQVRIEPWTDAGLDLLRRANAPEMTRHLGGPETEEQVARRHRRYLAGEGPGRMYRVLLLPEGEAVGTVGFWETQWQGEAVYEAGWGVLPGFQGRGIAVAAVRQVLAEAAAEGRHRTVHAFPSVANAASNAVCRKAGFTLREECDVEYPKGHVIRANEWRAALPEGAGGATAR</sequence>